<dbReference type="Gene3D" id="3.40.50.620">
    <property type="entry name" value="HUPs"/>
    <property type="match status" value="2"/>
</dbReference>
<reference evidence="3 4" key="1">
    <citation type="journal article" date="2010" name="Stand. Genomic Sci.">
        <title>Complete genome sequence of Haliangium ochraceum type strain (SMP-2).</title>
        <authorList>
            <consortium name="US DOE Joint Genome Institute (JGI-PGF)"/>
            <person name="Ivanova N."/>
            <person name="Daum C."/>
            <person name="Lang E."/>
            <person name="Abt B."/>
            <person name="Kopitz M."/>
            <person name="Saunders E."/>
            <person name="Lapidus A."/>
            <person name="Lucas S."/>
            <person name="Glavina Del Rio T."/>
            <person name="Nolan M."/>
            <person name="Tice H."/>
            <person name="Copeland A."/>
            <person name="Cheng J.F."/>
            <person name="Chen F."/>
            <person name="Bruce D."/>
            <person name="Goodwin L."/>
            <person name="Pitluck S."/>
            <person name="Mavromatis K."/>
            <person name="Pati A."/>
            <person name="Mikhailova N."/>
            <person name="Chen A."/>
            <person name="Palaniappan K."/>
            <person name="Land M."/>
            <person name="Hauser L."/>
            <person name="Chang Y.J."/>
            <person name="Jeffries C.D."/>
            <person name="Detter J.C."/>
            <person name="Brettin T."/>
            <person name="Rohde M."/>
            <person name="Goker M."/>
            <person name="Bristow J."/>
            <person name="Markowitz V."/>
            <person name="Eisen J.A."/>
            <person name="Hugenholtz P."/>
            <person name="Kyrpides N.C."/>
            <person name="Klenk H.P."/>
        </authorList>
    </citation>
    <scope>NUCLEOTIDE SEQUENCE [LARGE SCALE GENOMIC DNA]</scope>
    <source>
        <strain evidence="4">DSM 14365 / CIP 107738 / JCM 11303 / AJ 13395 / SMP-2</strain>
    </source>
</reference>
<evidence type="ECO:0000256" key="1">
    <source>
        <dbReference type="ARBA" id="ARBA00008791"/>
    </source>
</evidence>
<comment type="similarity">
    <text evidence="1">Belongs to the universal stress protein A family.</text>
</comment>
<feature type="domain" description="UspA" evidence="2">
    <location>
        <begin position="4"/>
        <end position="151"/>
    </location>
</feature>
<dbReference type="InterPro" id="IPR006016">
    <property type="entry name" value="UspA"/>
</dbReference>
<dbReference type="SUPFAM" id="SSF52402">
    <property type="entry name" value="Adenine nucleotide alpha hydrolases-like"/>
    <property type="match status" value="2"/>
</dbReference>
<dbReference type="Pfam" id="PF00582">
    <property type="entry name" value="Usp"/>
    <property type="match status" value="2"/>
</dbReference>
<dbReference type="Proteomes" id="UP000001880">
    <property type="component" value="Chromosome"/>
</dbReference>
<evidence type="ECO:0000259" key="2">
    <source>
        <dbReference type="Pfam" id="PF00582"/>
    </source>
</evidence>
<dbReference type="AlphaFoldDB" id="D0LSH5"/>
<organism evidence="3 4">
    <name type="scientific">Haliangium ochraceum (strain DSM 14365 / JCM 11303 / SMP-2)</name>
    <dbReference type="NCBI Taxonomy" id="502025"/>
    <lineage>
        <taxon>Bacteria</taxon>
        <taxon>Pseudomonadati</taxon>
        <taxon>Myxococcota</taxon>
        <taxon>Polyangia</taxon>
        <taxon>Haliangiales</taxon>
        <taxon>Kofleriaceae</taxon>
        <taxon>Haliangium</taxon>
    </lineage>
</organism>
<proteinExistence type="inferred from homology"/>
<gene>
    <name evidence="3" type="ordered locus">Hoch_3172</name>
</gene>
<dbReference type="PRINTS" id="PR01438">
    <property type="entry name" value="UNVRSLSTRESS"/>
</dbReference>
<accession>D0LSH5</accession>
<dbReference type="RefSeq" id="WP_012828274.1">
    <property type="nucleotide sequence ID" value="NC_013440.1"/>
</dbReference>
<keyword evidence="4" id="KW-1185">Reference proteome</keyword>
<sequence>MRLQRILIPVDFSSQAEQASALAVELANRHSAEVVLLHADPLPGAGTIAVEPVYIPPSMLAGLRATYDQDIQNAFAELENTLRPQLNEGATLRTERCLASPVDGILEFAKEWDADLIVMGSSGLSGTARLLLGSTADKITRHAPCPVLVTRMQAPEQRPPQPFRQILVGIDHSPFSGPLARLATSVVAPAGVIELVHIWSPPFVSVLGTHLGGIETTEWTTAREAVIGDEAKRLEDFAQSLDLSGINCFIGAGNVPDALLDRADEHKADLIVVGAHGRRELGEKLIGTVTDRLLRHAHLSVLVLPEGGLPRWTL</sequence>
<dbReference type="EMBL" id="CP001804">
    <property type="protein sequence ID" value="ACY15674.1"/>
    <property type="molecule type" value="Genomic_DNA"/>
</dbReference>
<dbReference type="eggNOG" id="COG0589">
    <property type="taxonomic scope" value="Bacteria"/>
</dbReference>
<protein>
    <submittedName>
        <fullName evidence="3">UspA domain protein</fullName>
    </submittedName>
</protein>
<feature type="domain" description="UspA" evidence="2">
    <location>
        <begin position="163"/>
        <end position="305"/>
    </location>
</feature>
<dbReference type="PANTHER" id="PTHR46268">
    <property type="entry name" value="STRESS RESPONSE PROTEIN NHAX"/>
    <property type="match status" value="1"/>
</dbReference>
<dbReference type="HOGENOM" id="CLU_049301_2_1_7"/>
<evidence type="ECO:0000313" key="4">
    <source>
        <dbReference type="Proteomes" id="UP000001880"/>
    </source>
</evidence>
<dbReference type="CDD" id="cd00293">
    <property type="entry name" value="USP-like"/>
    <property type="match status" value="2"/>
</dbReference>
<dbReference type="KEGG" id="hoh:Hoch_3172"/>
<dbReference type="STRING" id="502025.Hoch_3172"/>
<dbReference type="InterPro" id="IPR006015">
    <property type="entry name" value="Universal_stress_UspA"/>
</dbReference>
<dbReference type="PANTHER" id="PTHR46268:SF6">
    <property type="entry name" value="UNIVERSAL STRESS PROTEIN UP12"/>
    <property type="match status" value="1"/>
</dbReference>
<dbReference type="InterPro" id="IPR014729">
    <property type="entry name" value="Rossmann-like_a/b/a_fold"/>
</dbReference>
<evidence type="ECO:0000313" key="3">
    <source>
        <dbReference type="EMBL" id="ACY15674.1"/>
    </source>
</evidence>
<name>D0LSH5_HALO1</name>